<dbReference type="SUPFAM" id="SSF56112">
    <property type="entry name" value="Protein kinase-like (PK-like)"/>
    <property type="match status" value="1"/>
</dbReference>
<dbReference type="PROSITE" id="PS00107">
    <property type="entry name" value="PROTEIN_KINASE_ATP"/>
    <property type="match status" value="1"/>
</dbReference>
<dbReference type="GO" id="GO:0005524">
    <property type="term" value="F:ATP binding"/>
    <property type="evidence" value="ECO:0007669"/>
    <property type="project" value="UniProtKB-UniRule"/>
</dbReference>
<organism evidence="13 14">
    <name type="scientific">Candida albicans</name>
    <name type="common">Yeast</name>
    <dbReference type="NCBI Taxonomy" id="5476"/>
    <lineage>
        <taxon>Eukaryota</taxon>
        <taxon>Fungi</taxon>
        <taxon>Dikarya</taxon>
        <taxon>Ascomycota</taxon>
        <taxon>Saccharomycotina</taxon>
        <taxon>Pichiomycetes</taxon>
        <taxon>Debaryomycetaceae</taxon>
        <taxon>Candida/Lodderomyces clade</taxon>
        <taxon>Candida</taxon>
    </lineage>
</organism>
<comment type="catalytic activity">
    <reaction evidence="7">
        <text>L-threonyl-[protein] + ATP = O-phospho-L-threonyl-[protein] + ADP + H(+)</text>
        <dbReference type="Rhea" id="RHEA:46608"/>
        <dbReference type="Rhea" id="RHEA-COMP:11060"/>
        <dbReference type="Rhea" id="RHEA-COMP:11605"/>
        <dbReference type="ChEBI" id="CHEBI:15378"/>
        <dbReference type="ChEBI" id="CHEBI:30013"/>
        <dbReference type="ChEBI" id="CHEBI:30616"/>
        <dbReference type="ChEBI" id="CHEBI:61977"/>
        <dbReference type="ChEBI" id="CHEBI:456216"/>
        <dbReference type="EC" id="2.7.11.1"/>
    </reaction>
</comment>
<keyword evidence="5 13" id="KW-0418">Kinase</keyword>
<feature type="domain" description="Protein kinase" evidence="12">
    <location>
        <begin position="146"/>
        <end position="546"/>
    </location>
</feature>
<evidence type="ECO:0000256" key="5">
    <source>
        <dbReference type="ARBA" id="ARBA00022777"/>
    </source>
</evidence>
<dbReference type="GO" id="GO:0005829">
    <property type="term" value="C:cytosol"/>
    <property type="evidence" value="ECO:0007669"/>
    <property type="project" value="TreeGrafter"/>
</dbReference>
<feature type="region of interest" description="Disordered" evidence="11">
    <location>
        <begin position="21"/>
        <end position="61"/>
    </location>
</feature>
<evidence type="ECO:0000256" key="8">
    <source>
        <dbReference type="ARBA" id="ARBA00048679"/>
    </source>
</evidence>
<dbReference type="EC" id="2.7.11.1" evidence="1"/>
<protein>
    <recommendedName>
        <fullName evidence="1">non-specific serine/threonine protein kinase</fullName>
        <ecNumber evidence="1">2.7.11.1</ecNumber>
    </recommendedName>
</protein>
<evidence type="ECO:0000256" key="9">
    <source>
        <dbReference type="PROSITE-ProRule" id="PRU10141"/>
    </source>
</evidence>
<keyword evidence="4 9" id="KW-0547">Nucleotide-binding</keyword>
<evidence type="ECO:0000256" key="3">
    <source>
        <dbReference type="ARBA" id="ARBA00022679"/>
    </source>
</evidence>
<feature type="binding site" evidence="9">
    <location>
        <position position="175"/>
    </location>
    <ligand>
        <name>ATP</name>
        <dbReference type="ChEBI" id="CHEBI:30616"/>
    </ligand>
</feature>
<evidence type="ECO:0000256" key="10">
    <source>
        <dbReference type="SAM" id="Coils"/>
    </source>
</evidence>
<gene>
    <name evidence="13" type="ORF">FOB64_000710</name>
</gene>
<dbReference type="AlphaFoldDB" id="A0A8H6F771"/>
<feature type="coiled-coil region" evidence="10">
    <location>
        <begin position="448"/>
        <end position="482"/>
    </location>
</feature>
<evidence type="ECO:0000256" key="11">
    <source>
        <dbReference type="SAM" id="MobiDB-lite"/>
    </source>
</evidence>
<evidence type="ECO:0000256" key="7">
    <source>
        <dbReference type="ARBA" id="ARBA00047899"/>
    </source>
</evidence>
<dbReference type="InterPro" id="IPR008271">
    <property type="entry name" value="Ser/Thr_kinase_AS"/>
</dbReference>
<sequence length="590" mass="67426">MNALIKAFHIKPCRFHIGRHESGDSLTSPVMSNSSESHHHSHHPHQANSSANHRNPSPVHSNTVVDLKKFFKTKKTQIQERKDIVHSPGAGSGNGSALQSREQSSTSLATLINQTSSQLLYNASHSVNSNRDPFTDDNSPLVKKYGKIGKELGSGAGGSVKLITRPSDSKTFAVKEFRAKRSTESLKDYTRKCTAEYCIGSTLRHPNIIKTIDIIHENNRYFEIMEYAPIDFFAVVMSGEMSRTEINCCLKQIIEGVAYLHKLGLAHRDLKLDNCVITNEGILKIIDFGSAVIFKYPYEQFGNNNSIQPCHGIVGSDPYLAPEVLKSPNSYNPQPVDLWSIAIIYCCMTLKRFPWKIPSQEKDNSFRLYCMYDDNFHDYYLSNECHKLLLQQRKLKNTIVRSNKRKKQLEEEKGDKPEEDEEMKDADSAPQQHHHSHDVESGKTDEQAEEIMAQLNEIDRKLQEFEDKKNQLKEKYEALRDADPRYQKQLAQIHEEEEKQRLKDIHGPYRLMRLLPHAARPVISRLLEVDPKKRATMEEILEDEWIKEIQCCTVKPVSKSTDATLDFIEDEDEVLVKGVPPHEHTIVKEG</sequence>
<evidence type="ECO:0000256" key="2">
    <source>
        <dbReference type="ARBA" id="ARBA00022527"/>
    </source>
</evidence>
<dbReference type="Gene3D" id="1.10.510.10">
    <property type="entry name" value="Transferase(Phosphotransferase) domain 1"/>
    <property type="match status" value="2"/>
</dbReference>
<dbReference type="PROSITE" id="PS50011">
    <property type="entry name" value="PROTEIN_KINASE_DOM"/>
    <property type="match status" value="1"/>
</dbReference>
<keyword evidence="3" id="KW-0808">Transferase</keyword>
<evidence type="ECO:0000313" key="14">
    <source>
        <dbReference type="Proteomes" id="UP000536275"/>
    </source>
</evidence>
<evidence type="ECO:0000313" key="13">
    <source>
        <dbReference type="EMBL" id="KAF6072701.1"/>
    </source>
</evidence>
<keyword evidence="6 9" id="KW-0067">ATP-binding</keyword>
<dbReference type="Proteomes" id="UP000536275">
    <property type="component" value="Unassembled WGS sequence"/>
</dbReference>
<comment type="caution">
    <text evidence="13">The sequence shown here is derived from an EMBL/GenBank/DDBJ whole genome shotgun (WGS) entry which is preliminary data.</text>
</comment>
<dbReference type="InterPro" id="IPR017441">
    <property type="entry name" value="Protein_kinase_ATP_BS"/>
</dbReference>
<name>A0A8H6F771_CANAX</name>
<reference evidence="13 14" key="1">
    <citation type="submission" date="2020-03" db="EMBL/GenBank/DDBJ databases">
        <title>FDA dAtabase for Regulatory Grade micrObial Sequences (FDA-ARGOS): Supporting development and validation of Infectious Disease Dx tests.</title>
        <authorList>
            <person name="Campos J."/>
            <person name="Goldberg B."/>
            <person name="Tallon L."/>
            <person name="Sadzewicz L."/>
            <person name="Vavikolanu K."/>
            <person name="Mehta A."/>
            <person name="Aluvathingal J."/>
            <person name="Nadendla S."/>
            <person name="Nandy P."/>
            <person name="Geyer C."/>
            <person name="Yan Y."/>
            <person name="Sichtig H."/>
        </authorList>
    </citation>
    <scope>NUCLEOTIDE SEQUENCE [LARGE SCALE GENOMIC DNA]</scope>
    <source>
        <strain evidence="13 14">FDAARGOS_656</strain>
    </source>
</reference>
<keyword evidence="10" id="KW-0175">Coiled coil</keyword>
<proteinExistence type="predicted"/>
<dbReference type="GO" id="GO:0030447">
    <property type="term" value="P:filamentous growth"/>
    <property type="evidence" value="ECO:0007669"/>
    <property type="project" value="UniProtKB-ARBA"/>
</dbReference>
<dbReference type="PANTHER" id="PTHR24343">
    <property type="entry name" value="SERINE/THREONINE KINASE"/>
    <property type="match status" value="1"/>
</dbReference>
<feature type="region of interest" description="Disordered" evidence="11">
    <location>
        <begin position="76"/>
        <end position="107"/>
    </location>
</feature>
<accession>A0A8H6F771</accession>
<evidence type="ECO:0000256" key="4">
    <source>
        <dbReference type="ARBA" id="ARBA00022741"/>
    </source>
</evidence>
<dbReference type="PANTHER" id="PTHR24343:SF137">
    <property type="entry name" value="SERINE_THREONINE-PROTEIN KINASE HRK1"/>
    <property type="match status" value="1"/>
</dbReference>
<feature type="compositionally biased region" description="Polar residues" evidence="11">
    <location>
        <begin position="95"/>
        <end position="107"/>
    </location>
</feature>
<dbReference type="EMBL" id="JABWAD010000007">
    <property type="protein sequence ID" value="KAF6072701.1"/>
    <property type="molecule type" value="Genomic_DNA"/>
</dbReference>
<evidence type="ECO:0000256" key="6">
    <source>
        <dbReference type="ARBA" id="ARBA00022840"/>
    </source>
</evidence>
<feature type="compositionally biased region" description="Basic and acidic residues" evidence="11">
    <location>
        <begin position="437"/>
        <end position="446"/>
    </location>
</feature>
<feature type="region of interest" description="Disordered" evidence="11">
    <location>
        <begin position="404"/>
        <end position="447"/>
    </location>
</feature>
<evidence type="ECO:0000259" key="12">
    <source>
        <dbReference type="PROSITE" id="PS50011"/>
    </source>
</evidence>
<dbReference type="GO" id="GO:0004674">
    <property type="term" value="F:protein serine/threonine kinase activity"/>
    <property type="evidence" value="ECO:0007669"/>
    <property type="project" value="UniProtKB-KW"/>
</dbReference>
<dbReference type="PROSITE" id="PS00108">
    <property type="entry name" value="PROTEIN_KINASE_ST"/>
    <property type="match status" value="1"/>
</dbReference>
<dbReference type="Pfam" id="PF00069">
    <property type="entry name" value="Pkinase"/>
    <property type="match status" value="1"/>
</dbReference>
<dbReference type="InterPro" id="IPR011009">
    <property type="entry name" value="Kinase-like_dom_sf"/>
</dbReference>
<comment type="catalytic activity">
    <reaction evidence="8">
        <text>L-seryl-[protein] + ATP = O-phospho-L-seryl-[protein] + ADP + H(+)</text>
        <dbReference type="Rhea" id="RHEA:17989"/>
        <dbReference type="Rhea" id="RHEA-COMP:9863"/>
        <dbReference type="Rhea" id="RHEA-COMP:11604"/>
        <dbReference type="ChEBI" id="CHEBI:15378"/>
        <dbReference type="ChEBI" id="CHEBI:29999"/>
        <dbReference type="ChEBI" id="CHEBI:30616"/>
        <dbReference type="ChEBI" id="CHEBI:83421"/>
        <dbReference type="ChEBI" id="CHEBI:456216"/>
        <dbReference type="EC" id="2.7.11.1"/>
    </reaction>
</comment>
<keyword evidence="2" id="KW-0723">Serine/threonine-protein kinase</keyword>
<dbReference type="SMART" id="SM00220">
    <property type="entry name" value="S_TKc"/>
    <property type="match status" value="1"/>
</dbReference>
<evidence type="ECO:0000256" key="1">
    <source>
        <dbReference type="ARBA" id="ARBA00012513"/>
    </source>
</evidence>
<dbReference type="InterPro" id="IPR000719">
    <property type="entry name" value="Prot_kinase_dom"/>
</dbReference>